<sequence>LTKPAFNVLWTKEQLGYIVSCSYWHLAGDTERGIRIVVQSEKTPGYLESHVKAFLEEMKNTVEAMTLDTFEEQKSGLDKNWIEEDKSLVEEASMFMSQINMGHLDFYKSEFLSL</sequence>
<dbReference type="Gene3D" id="3.30.830.10">
    <property type="entry name" value="Metalloenzyme, LuxS/M16 peptidase-like"/>
    <property type="match status" value="1"/>
</dbReference>
<proteinExistence type="predicted"/>
<name>A0A6A4HIR0_9AGAR</name>
<dbReference type="GO" id="GO:0005739">
    <property type="term" value="C:mitochondrion"/>
    <property type="evidence" value="ECO:0007669"/>
    <property type="project" value="TreeGrafter"/>
</dbReference>
<evidence type="ECO:0000256" key="1">
    <source>
        <dbReference type="ARBA" id="ARBA00022723"/>
    </source>
</evidence>
<evidence type="ECO:0000259" key="2">
    <source>
        <dbReference type="Pfam" id="PF22456"/>
    </source>
</evidence>
<dbReference type="Pfam" id="PF22456">
    <property type="entry name" value="PqqF-like_C_4"/>
    <property type="match status" value="1"/>
</dbReference>
<dbReference type="GO" id="GO:0043171">
    <property type="term" value="P:peptide catabolic process"/>
    <property type="evidence" value="ECO:0007669"/>
    <property type="project" value="TreeGrafter"/>
</dbReference>
<evidence type="ECO:0000313" key="3">
    <source>
        <dbReference type="EMBL" id="KAE9396984.1"/>
    </source>
</evidence>
<dbReference type="OrthoDB" id="952271at2759"/>
<organism evidence="3 4">
    <name type="scientific">Gymnopus androsaceus JB14</name>
    <dbReference type="NCBI Taxonomy" id="1447944"/>
    <lineage>
        <taxon>Eukaryota</taxon>
        <taxon>Fungi</taxon>
        <taxon>Dikarya</taxon>
        <taxon>Basidiomycota</taxon>
        <taxon>Agaricomycotina</taxon>
        <taxon>Agaricomycetes</taxon>
        <taxon>Agaricomycetidae</taxon>
        <taxon>Agaricales</taxon>
        <taxon>Marasmiineae</taxon>
        <taxon>Omphalotaceae</taxon>
        <taxon>Gymnopus</taxon>
    </lineage>
</organism>
<dbReference type="InterPro" id="IPR011249">
    <property type="entry name" value="Metalloenz_LuxS/M16"/>
</dbReference>
<reference evidence="3" key="1">
    <citation type="journal article" date="2019" name="Environ. Microbiol.">
        <title>Fungal ecological strategies reflected in gene transcription - a case study of two litter decomposers.</title>
        <authorList>
            <person name="Barbi F."/>
            <person name="Kohler A."/>
            <person name="Barry K."/>
            <person name="Baskaran P."/>
            <person name="Daum C."/>
            <person name="Fauchery L."/>
            <person name="Ihrmark K."/>
            <person name="Kuo A."/>
            <person name="LaButti K."/>
            <person name="Lipzen A."/>
            <person name="Morin E."/>
            <person name="Grigoriev I.V."/>
            <person name="Henrissat B."/>
            <person name="Lindahl B."/>
            <person name="Martin F."/>
        </authorList>
    </citation>
    <scope>NUCLEOTIDE SEQUENCE</scope>
    <source>
        <strain evidence="3">JB14</strain>
    </source>
</reference>
<dbReference type="InterPro" id="IPR054734">
    <property type="entry name" value="PqqF-like_C_4"/>
</dbReference>
<dbReference type="GO" id="GO:0004222">
    <property type="term" value="F:metalloendopeptidase activity"/>
    <property type="evidence" value="ECO:0007669"/>
    <property type="project" value="TreeGrafter"/>
</dbReference>
<keyword evidence="4" id="KW-1185">Reference proteome</keyword>
<dbReference type="PANTHER" id="PTHR43690">
    <property type="entry name" value="NARDILYSIN"/>
    <property type="match status" value="1"/>
</dbReference>
<evidence type="ECO:0000313" key="4">
    <source>
        <dbReference type="Proteomes" id="UP000799118"/>
    </source>
</evidence>
<dbReference type="GO" id="GO:0046872">
    <property type="term" value="F:metal ion binding"/>
    <property type="evidence" value="ECO:0007669"/>
    <property type="project" value="UniProtKB-KW"/>
</dbReference>
<dbReference type="Proteomes" id="UP000799118">
    <property type="component" value="Unassembled WGS sequence"/>
</dbReference>
<dbReference type="InterPro" id="IPR050626">
    <property type="entry name" value="Peptidase_M16"/>
</dbReference>
<protein>
    <recommendedName>
        <fullName evidence="2">Coenzyme PQQ synthesis protein F-like C-terminal lobe domain-containing protein</fullName>
    </recommendedName>
</protein>
<accession>A0A6A4HIR0</accession>
<dbReference type="SUPFAM" id="SSF63411">
    <property type="entry name" value="LuxS/MPP-like metallohydrolase"/>
    <property type="match status" value="1"/>
</dbReference>
<keyword evidence="1" id="KW-0479">Metal-binding</keyword>
<dbReference type="GO" id="GO:0051603">
    <property type="term" value="P:proteolysis involved in protein catabolic process"/>
    <property type="evidence" value="ECO:0007669"/>
    <property type="project" value="TreeGrafter"/>
</dbReference>
<dbReference type="EMBL" id="ML769504">
    <property type="protein sequence ID" value="KAE9396984.1"/>
    <property type="molecule type" value="Genomic_DNA"/>
</dbReference>
<gene>
    <name evidence="3" type="ORF">BT96DRAFT_823914</name>
</gene>
<dbReference type="AlphaFoldDB" id="A0A6A4HIR0"/>
<dbReference type="PANTHER" id="PTHR43690:SF18">
    <property type="entry name" value="INSULIN-DEGRADING ENZYME-RELATED"/>
    <property type="match status" value="1"/>
</dbReference>
<feature type="non-terminal residue" evidence="3">
    <location>
        <position position="1"/>
    </location>
</feature>
<feature type="domain" description="Coenzyme PQQ synthesis protein F-like C-terminal lobe" evidence="2">
    <location>
        <begin position="3"/>
        <end position="95"/>
    </location>
</feature>
<dbReference type="GO" id="GO:0005829">
    <property type="term" value="C:cytosol"/>
    <property type="evidence" value="ECO:0007669"/>
    <property type="project" value="TreeGrafter"/>
</dbReference>